<evidence type="ECO:0000256" key="1">
    <source>
        <dbReference type="SAM" id="MobiDB-lite"/>
    </source>
</evidence>
<evidence type="ECO:0000313" key="3">
    <source>
        <dbReference type="EMBL" id="MDY3558531.1"/>
    </source>
</evidence>
<gene>
    <name evidence="3" type="ORF">R5W23_005651</name>
</gene>
<reference evidence="4" key="1">
    <citation type="journal article" date="2023" name="Mar. Drugs">
        <title>Gemmata algarum, a Novel Planctomycete Isolated from an Algal Mat, Displays Antimicrobial Activity.</title>
        <authorList>
            <person name="Kumar G."/>
            <person name="Kallscheuer N."/>
            <person name="Kashif M."/>
            <person name="Ahamad S."/>
            <person name="Jagadeeshwari U."/>
            <person name="Pannikurungottu S."/>
            <person name="Haufschild T."/>
            <person name="Kabuu M."/>
            <person name="Sasikala C."/>
            <person name="Jogler C."/>
            <person name="Ramana C."/>
        </authorList>
    </citation>
    <scope>NUCLEOTIDE SEQUENCE [LARGE SCALE GENOMIC DNA]</scope>
    <source>
        <strain evidence="4">JC673</strain>
    </source>
</reference>
<name>A0ABU5ET68_9BACT</name>
<keyword evidence="2" id="KW-0472">Membrane</keyword>
<evidence type="ECO:0000256" key="2">
    <source>
        <dbReference type="SAM" id="Phobius"/>
    </source>
</evidence>
<dbReference type="Proteomes" id="UP001272242">
    <property type="component" value="Unassembled WGS sequence"/>
</dbReference>
<evidence type="ECO:0008006" key="5">
    <source>
        <dbReference type="Google" id="ProtNLM"/>
    </source>
</evidence>
<protein>
    <recommendedName>
        <fullName evidence="5">DUF3592 domain-containing protein</fullName>
    </recommendedName>
</protein>
<feature type="region of interest" description="Disordered" evidence="1">
    <location>
        <begin position="90"/>
        <end position="113"/>
    </location>
</feature>
<keyword evidence="4" id="KW-1185">Reference proteome</keyword>
<dbReference type="EMBL" id="JAXBLV010000034">
    <property type="protein sequence ID" value="MDY3558531.1"/>
    <property type="molecule type" value="Genomic_DNA"/>
</dbReference>
<organism evidence="3 4">
    <name type="scientific">Gemmata algarum</name>
    <dbReference type="NCBI Taxonomy" id="2975278"/>
    <lineage>
        <taxon>Bacteria</taxon>
        <taxon>Pseudomonadati</taxon>
        <taxon>Planctomycetota</taxon>
        <taxon>Planctomycetia</taxon>
        <taxon>Gemmatales</taxon>
        <taxon>Gemmataceae</taxon>
        <taxon>Gemmata</taxon>
    </lineage>
</organism>
<comment type="caution">
    <text evidence="3">The sequence shown here is derived from an EMBL/GenBank/DDBJ whole genome shotgun (WGS) entry which is preliminary data.</text>
</comment>
<keyword evidence="2" id="KW-0812">Transmembrane</keyword>
<feature type="transmembrane region" description="Helical" evidence="2">
    <location>
        <begin position="68"/>
        <end position="88"/>
    </location>
</feature>
<accession>A0ABU5ET68</accession>
<dbReference type="RefSeq" id="WP_320685436.1">
    <property type="nucleotide sequence ID" value="NZ_JAXBLV010000034.1"/>
</dbReference>
<keyword evidence="2" id="KW-1133">Transmembrane helix</keyword>
<evidence type="ECO:0000313" key="4">
    <source>
        <dbReference type="Proteomes" id="UP001272242"/>
    </source>
</evidence>
<proteinExistence type="predicted"/>
<feature type="transmembrane region" description="Helical" evidence="2">
    <location>
        <begin position="6"/>
        <end position="25"/>
    </location>
</feature>
<sequence>MRLWAGRIGGTLVTITLVNFAAFLVHTSKIGGSTANGKRVEGRYYVGEHGRYTEVTERRWQAMRAHEVSVFMTHTLGALLGGALLTYAGRGGRQPQTPAEPGAAHRRAGPDDK</sequence>